<name>A0A9N9WKD6_9NEOP</name>
<reference evidence="2" key="2">
    <citation type="submission" date="2022-10" db="EMBL/GenBank/DDBJ databases">
        <authorList>
            <consortium name="ENA_rothamsted_submissions"/>
            <consortium name="culmorum"/>
            <person name="King R."/>
        </authorList>
    </citation>
    <scope>NUCLEOTIDE SEQUENCE</scope>
</reference>
<evidence type="ECO:0000313" key="2">
    <source>
        <dbReference type="EMBL" id="CAG9795113.1"/>
    </source>
</evidence>
<feature type="region of interest" description="Disordered" evidence="1">
    <location>
        <begin position="177"/>
        <end position="203"/>
    </location>
</feature>
<reference evidence="2" key="1">
    <citation type="submission" date="2021-12" db="EMBL/GenBank/DDBJ databases">
        <authorList>
            <person name="King R."/>
        </authorList>
    </citation>
    <scope>NUCLEOTIDE SEQUENCE</scope>
</reference>
<protein>
    <submittedName>
        <fullName evidence="2">Uncharacterized protein</fullName>
    </submittedName>
</protein>
<dbReference type="OrthoDB" id="7477382at2759"/>
<dbReference type="Proteomes" id="UP001153714">
    <property type="component" value="Chromosome 7"/>
</dbReference>
<evidence type="ECO:0000256" key="1">
    <source>
        <dbReference type="SAM" id="MobiDB-lite"/>
    </source>
</evidence>
<keyword evidence="3" id="KW-1185">Reference proteome</keyword>
<dbReference type="AlphaFoldDB" id="A0A9N9WKD6"/>
<sequence length="203" mass="23518">MVKRMKYIPVVQSCQEIEDGRYLCKNEDISHYTRELCIEQLMLLKNNYNACKQQEVTIEKVKIQSITKNQWMLYSEEDVIITERCQDEFRKHSLQGTYILTRNRHCEIQLGDTLITPVTNASNIVLNLPLIQLPALNVGKHQENRDTNWKTINLKNVDLRDVSEVMNNLKNFQRPTELPLENSSLGEGGVKVANPTSNLCQQQ</sequence>
<accession>A0A9N9WKD6</accession>
<dbReference type="EMBL" id="OU893338">
    <property type="protein sequence ID" value="CAG9795113.1"/>
    <property type="molecule type" value="Genomic_DNA"/>
</dbReference>
<evidence type="ECO:0000313" key="3">
    <source>
        <dbReference type="Proteomes" id="UP001153714"/>
    </source>
</evidence>
<organism evidence="2 3">
    <name type="scientific">Diatraea saccharalis</name>
    <name type="common">sugarcane borer</name>
    <dbReference type="NCBI Taxonomy" id="40085"/>
    <lineage>
        <taxon>Eukaryota</taxon>
        <taxon>Metazoa</taxon>
        <taxon>Ecdysozoa</taxon>
        <taxon>Arthropoda</taxon>
        <taxon>Hexapoda</taxon>
        <taxon>Insecta</taxon>
        <taxon>Pterygota</taxon>
        <taxon>Neoptera</taxon>
        <taxon>Endopterygota</taxon>
        <taxon>Lepidoptera</taxon>
        <taxon>Glossata</taxon>
        <taxon>Ditrysia</taxon>
        <taxon>Pyraloidea</taxon>
        <taxon>Crambidae</taxon>
        <taxon>Crambinae</taxon>
        <taxon>Diatraea</taxon>
    </lineage>
</organism>
<proteinExistence type="predicted"/>
<gene>
    <name evidence="2" type="ORF">DIATSA_LOCUS12419</name>
</gene>
<feature type="compositionally biased region" description="Polar residues" evidence="1">
    <location>
        <begin position="194"/>
        <end position="203"/>
    </location>
</feature>